<dbReference type="Proteomes" id="UP001564760">
    <property type="component" value="Unassembled WGS sequence"/>
</dbReference>
<dbReference type="EMBL" id="JBGEDP010000001">
    <property type="protein sequence ID" value="MEY8016085.1"/>
    <property type="molecule type" value="Genomic_DNA"/>
</dbReference>
<reference evidence="4 5" key="1">
    <citation type="submission" date="2024-08" db="EMBL/GenBank/DDBJ databases">
        <title>Mycobacterium servetensis sp. nov., a novel rapid-growing mycobacterial species recovered from a human patient in Zaragoza, Spain.</title>
        <authorList>
            <person name="Tristancho-Baro A.I."/>
            <person name="Buenestado-Serrano S."/>
            <person name="Garcia De Viedma D."/>
            <person name="Milagro-Beamonte A."/>
            <person name="Burillo N."/>
            <person name="Sanz S."/>
            <person name="Lopez-Calleja A.I."/>
            <person name="Penas-Utrilla D."/>
            <person name="Guardingo M."/>
            <person name="Garcia M.J."/>
            <person name="Vinuelas-Bayon J."/>
        </authorList>
    </citation>
    <scope>NUCLEOTIDE SEQUENCE [LARGE SCALE GENOMIC DNA]</scope>
    <source>
        <strain evidence="5">HUMS_12744610</strain>
    </source>
</reference>
<evidence type="ECO:0000313" key="5">
    <source>
        <dbReference type="Proteomes" id="UP001564760"/>
    </source>
</evidence>
<organism evidence="4 5">
    <name type="scientific">Mycobacterium servetii</name>
    <dbReference type="NCBI Taxonomy" id="3237418"/>
    <lineage>
        <taxon>Bacteria</taxon>
        <taxon>Bacillati</taxon>
        <taxon>Actinomycetota</taxon>
        <taxon>Actinomycetes</taxon>
        <taxon>Mycobacteriales</taxon>
        <taxon>Mycobacteriaceae</taxon>
        <taxon>Mycobacterium</taxon>
    </lineage>
</organism>
<dbReference type="Pfam" id="PF00823">
    <property type="entry name" value="PPE"/>
    <property type="match status" value="1"/>
</dbReference>
<evidence type="ECO:0000256" key="1">
    <source>
        <dbReference type="ARBA" id="ARBA00010652"/>
    </source>
</evidence>
<accession>A0ABV4C0S2</accession>
<dbReference type="InterPro" id="IPR000030">
    <property type="entry name" value="PPE_dom"/>
</dbReference>
<dbReference type="PANTHER" id="PTHR46766:SF1">
    <property type="entry name" value="GLUTAMINE-RICH PROTEIN 2"/>
    <property type="match status" value="1"/>
</dbReference>
<protein>
    <submittedName>
        <fullName evidence="4">PPE family protein</fullName>
    </submittedName>
</protein>
<dbReference type="SUPFAM" id="SSF140459">
    <property type="entry name" value="PE/PPE dimer-like"/>
    <property type="match status" value="1"/>
</dbReference>
<feature type="domain" description="PPE family C-terminal" evidence="3">
    <location>
        <begin position="329"/>
        <end position="413"/>
    </location>
</feature>
<dbReference type="Pfam" id="PF12484">
    <property type="entry name" value="PPE-SVP"/>
    <property type="match status" value="1"/>
</dbReference>
<evidence type="ECO:0000259" key="3">
    <source>
        <dbReference type="Pfam" id="PF12484"/>
    </source>
</evidence>
<evidence type="ECO:0000259" key="2">
    <source>
        <dbReference type="Pfam" id="PF00823"/>
    </source>
</evidence>
<evidence type="ECO:0000313" key="4">
    <source>
        <dbReference type="EMBL" id="MEY8016085.1"/>
    </source>
</evidence>
<comment type="similarity">
    <text evidence="1">Belongs to the mycobacterial PPE family.</text>
</comment>
<name>A0ABV4C0S2_9MYCO</name>
<dbReference type="Gene3D" id="1.20.1260.20">
    <property type="entry name" value="PPE superfamily"/>
    <property type="match status" value="1"/>
</dbReference>
<comment type="caution">
    <text evidence="4">The sequence shown here is derived from an EMBL/GenBank/DDBJ whole genome shotgun (WGS) entry which is preliminary data.</text>
</comment>
<keyword evidence="5" id="KW-1185">Reference proteome</keyword>
<gene>
    <name evidence="4" type="ORF">AB8998_14275</name>
</gene>
<dbReference type="InterPro" id="IPR038332">
    <property type="entry name" value="PPE_sf"/>
</dbReference>
<feature type="domain" description="PPE" evidence="2">
    <location>
        <begin position="3"/>
        <end position="165"/>
    </location>
</feature>
<proteinExistence type="inferred from homology"/>
<sequence>MIDFGAIPPEINSARMYSGPGSSSLMAAASAWNGLAAELNSTALGYDKVVTALSSEEWLGPASTAMAQAVQPYVAWMSTTAAQAEQAAAQARAAAAAYESALAATVPPPLVAANRTETAQAIATNVLGQNTGIIAQLEAQYAQMWAQDATAMYTYAAQSSTATKVTPYKNAPAIANPAAQSLQTAATTSAGGGPATNNLQNIISSLPSTLQGLASPSGTSNLVTQFQNANPLLQELWFVISGQSVLPNNIGTLVTGYNSYSALWYNTEGLPYFSVGMGNFGVQIAKTTGALGGVAPAAAGAAKALPGLGGLGGLLGGGGGVAAHAASATASMGNAASIGGKLAVPVSWSGATAPLAHAPAQLVSTVSAAPEAAAGAGGSGNLLGGMPLAGAGAGSGVGSGPRYGFRPVVMARPPFAG</sequence>
<dbReference type="PANTHER" id="PTHR46766">
    <property type="entry name" value="GLUTAMINE-RICH PROTEIN 2"/>
    <property type="match status" value="1"/>
</dbReference>
<dbReference type="InterPro" id="IPR022171">
    <property type="entry name" value="PPE_C"/>
</dbReference>